<proteinExistence type="predicted"/>
<evidence type="ECO:0000256" key="1">
    <source>
        <dbReference type="SAM" id="MobiDB-lite"/>
    </source>
</evidence>
<gene>
    <name evidence="2" type="primary">23</name>
    <name evidence="2" type="ORF">PBI_INDLULAMITHI_23</name>
</gene>
<dbReference type="Proteomes" id="UP000423609">
    <property type="component" value="Segment"/>
</dbReference>
<evidence type="ECO:0000313" key="2">
    <source>
        <dbReference type="EMBL" id="QGJ90064.1"/>
    </source>
</evidence>
<protein>
    <submittedName>
        <fullName evidence="2">Uncharacterized protein</fullName>
    </submittedName>
</protein>
<reference evidence="2 3" key="1">
    <citation type="submission" date="2019-10" db="EMBL/GenBank/DDBJ databases">
        <authorList>
            <person name="Garlena R.A."/>
            <person name="Russell D.A."/>
            <person name="Pope W.H."/>
            <person name="Jacobs-Sera D."/>
            <person name="Hatfull G.F."/>
        </authorList>
    </citation>
    <scope>NUCLEOTIDE SEQUENCE [LARGE SCALE GENOMIC DNA]</scope>
</reference>
<accession>A0A649VCX7</accession>
<feature type="region of interest" description="Disordered" evidence="1">
    <location>
        <begin position="68"/>
        <end position="93"/>
    </location>
</feature>
<dbReference type="GeneID" id="55624462"/>
<organism evidence="2 3">
    <name type="scientific">Mycobacterium phage Indlulamithi</name>
    <dbReference type="NCBI Taxonomy" id="2656582"/>
    <lineage>
        <taxon>Viruses</taxon>
        <taxon>Duplodnaviria</taxon>
        <taxon>Heunggongvirae</taxon>
        <taxon>Uroviricota</taxon>
        <taxon>Caudoviricetes</taxon>
        <taxon>Indlulamithivirus</taxon>
        <taxon>Indlulamithivirus indlulamithi</taxon>
    </lineage>
</organism>
<feature type="compositionally biased region" description="Polar residues" evidence="1">
    <location>
        <begin position="84"/>
        <end position="93"/>
    </location>
</feature>
<evidence type="ECO:0000313" key="3">
    <source>
        <dbReference type="Proteomes" id="UP000423609"/>
    </source>
</evidence>
<keyword evidence="3" id="KW-1185">Reference proteome</keyword>
<sequence length="93" mass="10751">MARFYFDRGIYWWGNFVEQRMNEVEAQVRKQMKNRKGTETFVASQRIATFNKLFGLSVAAAYRQPDLPMSAEKPKTQEQKQLPKVTNLSGFGG</sequence>
<name>A0A649VCX7_9CAUD</name>
<dbReference type="RefSeq" id="YP_009853775.1">
    <property type="nucleotide sequence ID" value="NC_048824.1"/>
</dbReference>
<dbReference type="KEGG" id="vg:55624462"/>
<dbReference type="EMBL" id="MN585993">
    <property type="protein sequence ID" value="QGJ90064.1"/>
    <property type="molecule type" value="Genomic_DNA"/>
</dbReference>